<accession>A0ABW7MT30</accession>
<dbReference type="SUPFAM" id="SSF53474">
    <property type="entry name" value="alpha/beta-Hydrolases"/>
    <property type="match status" value="1"/>
</dbReference>
<dbReference type="InterPro" id="IPR029058">
    <property type="entry name" value="AB_hydrolase_fold"/>
</dbReference>
<dbReference type="EMBL" id="JBAWKC010000005">
    <property type="protein sequence ID" value="MFH6769984.1"/>
    <property type="molecule type" value="Genomic_DNA"/>
</dbReference>
<evidence type="ECO:0000313" key="3">
    <source>
        <dbReference type="Proteomes" id="UP001610104"/>
    </source>
</evidence>
<proteinExistence type="predicted"/>
<keyword evidence="2" id="KW-0378">Hydrolase</keyword>
<comment type="caution">
    <text evidence="2">The sequence shown here is derived from an EMBL/GenBank/DDBJ whole genome shotgun (WGS) entry which is preliminary data.</text>
</comment>
<dbReference type="Proteomes" id="UP001610104">
    <property type="component" value="Unassembled WGS sequence"/>
</dbReference>
<dbReference type="GO" id="GO:0016787">
    <property type="term" value="F:hydrolase activity"/>
    <property type="evidence" value="ECO:0007669"/>
    <property type="project" value="UniProtKB-KW"/>
</dbReference>
<protein>
    <submittedName>
        <fullName evidence="2">Alpha/beta hydrolase</fullName>
    </submittedName>
</protein>
<dbReference type="RefSeq" id="WP_395439203.1">
    <property type="nucleotide sequence ID" value="NZ_JBAWKC010000005.1"/>
</dbReference>
<dbReference type="Gene3D" id="3.40.50.1820">
    <property type="entry name" value="alpha/beta hydrolase"/>
    <property type="match status" value="1"/>
</dbReference>
<dbReference type="PANTHER" id="PTHR46438:SF11">
    <property type="entry name" value="LIPASE-RELATED"/>
    <property type="match status" value="1"/>
</dbReference>
<sequence>MRNILVKLVGKSLNSISYLSKSYATDKALLLFSKPRKGQISGTQSTFLKTAVHETVVYESFEIRTYKWSGNKQTILLVHGWESNSGRWMSLINHLKKNDYNIIALDAPAHGNSGSPYFNALLYAEFIYEVAKIHCPEIIIGHSVGGMASVFFQNKYQLASIKKMVLLGAPSDFKDVLKRYTDLLGYNSRISNHLNHIIKERFGSEPETFSTASYVKTLNAQGLIIHDEDDPVIPYSDAVLIQLNFKNSALITTKGLGHSLNHKNVTLHISEFIEN</sequence>
<dbReference type="InterPro" id="IPR000073">
    <property type="entry name" value="AB_hydrolase_1"/>
</dbReference>
<keyword evidence="3" id="KW-1185">Reference proteome</keyword>
<gene>
    <name evidence="2" type="ORF">V8G56_14625</name>
</gene>
<feature type="domain" description="AB hydrolase-1" evidence="1">
    <location>
        <begin position="74"/>
        <end position="173"/>
    </location>
</feature>
<organism evidence="2 3">
    <name type="scientific">Gaetbulibacter aquiaggeris</name>
    <dbReference type="NCBI Taxonomy" id="1735373"/>
    <lineage>
        <taxon>Bacteria</taxon>
        <taxon>Pseudomonadati</taxon>
        <taxon>Bacteroidota</taxon>
        <taxon>Flavobacteriia</taxon>
        <taxon>Flavobacteriales</taxon>
        <taxon>Flavobacteriaceae</taxon>
        <taxon>Gaetbulibacter</taxon>
    </lineage>
</organism>
<reference evidence="2 3" key="1">
    <citation type="submission" date="2024-02" db="EMBL/GenBank/DDBJ databases">
        <title>A Gaetbulibacter species isolated from tidal flats and genomic insights of their niches.</title>
        <authorList>
            <person name="Ye Y."/>
        </authorList>
    </citation>
    <scope>NUCLEOTIDE SEQUENCE [LARGE SCALE GENOMIC DNA]</scope>
    <source>
        <strain evidence="2 3">KEM-8</strain>
    </source>
</reference>
<evidence type="ECO:0000259" key="1">
    <source>
        <dbReference type="Pfam" id="PF00561"/>
    </source>
</evidence>
<dbReference type="Pfam" id="PF00561">
    <property type="entry name" value="Abhydrolase_1"/>
    <property type="match status" value="1"/>
</dbReference>
<dbReference type="PANTHER" id="PTHR46438">
    <property type="entry name" value="ALPHA/BETA-HYDROLASES SUPERFAMILY PROTEIN"/>
    <property type="match status" value="1"/>
</dbReference>
<name>A0ABW7MT30_9FLAO</name>
<evidence type="ECO:0000313" key="2">
    <source>
        <dbReference type="EMBL" id="MFH6769984.1"/>
    </source>
</evidence>